<dbReference type="RefSeq" id="WP_277444432.1">
    <property type="nucleotide sequence ID" value="NZ_JAKOAV010000022.1"/>
</dbReference>
<proteinExistence type="predicted"/>
<dbReference type="AlphaFoldDB" id="A0A9X4GZQ2"/>
<sequence>MVLKKGVCLYVVLLLVCCVLAGCSLQKAAAVNPEYEGQKIVIEGDMDAPKEITVVEMRALTQKKLDANFNRTTGLLEEFKAAGPTVQDVLAHAGIKFEDYKGVGFVGKDGYYCLVTPEIMSSREMILAINIDGRSELPDELSPARLCVQGEFGPYWVKMVDKIVLYKEIPEKSISSVWVFKNLTQGIEPYQYEYYGSKDDAIELAQVFSRFDNVNNKAFFTMKSSDGFKKNEALNMVSKRYYIKIEGEGAPMNMSPNIKLGMNVQRIAWFSTNADAAVFPEELIKLTGEKEVGGQKGIPLQAMLEEVQVKGIEGKQFEVTGTDGGSVNVSGRDLAEGILIIKGDGTYPVVWTEGKGLSPIGNLMRIRSMD</sequence>
<evidence type="ECO:0000256" key="1">
    <source>
        <dbReference type="SAM" id="SignalP"/>
    </source>
</evidence>
<dbReference type="Gene3D" id="3.90.420.10">
    <property type="entry name" value="Oxidoreductase, molybdopterin-binding domain"/>
    <property type="match status" value="1"/>
</dbReference>
<comment type="caution">
    <text evidence="3">The sequence shown here is derived from an EMBL/GenBank/DDBJ whole genome shotgun (WGS) entry which is preliminary data.</text>
</comment>
<dbReference type="PROSITE" id="PS51257">
    <property type="entry name" value="PROKAR_LIPOPROTEIN"/>
    <property type="match status" value="1"/>
</dbReference>
<dbReference type="Pfam" id="PF00174">
    <property type="entry name" value="Oxidored_molyb"/>
    <property type="match status" value="1"/>
</dbReference>
<feature type="signal peptide" evidence="1">
    <location>
        <begin position="1"/>
        <end position="21"/>
    </location>
</feature>
<dbReference type="Proteomes" id="UP001154312">
    <property type="component" value="Unassembled WGS sequence"/>
</dbReference>
<dbReference type="EMBL" id="JAKOAV010000022">
    <property type="protein sequence ID" value="MDF9409020.1"/>
    <property type="molecule type" value="Genomic_DNA"/>
</dbReference>
<name>A0A9X4GZQ2_9FIRM</name>
<keyword evidence="1" id="KW-0732">Signal</keyword>
<gene>
    <name evidence="3" type="ORF">L7E55_11720</name>
</gene>
<evidence type="ECO:0000313" key="4">
    <source>
        <dbReference type="Proteomes" id="UP001154312"/>
    </source>
</evidence>
<dbReference type="SUPFAM" id="SSF56524">
    <property type="entry name" value="Oxidoreductase molybdopterin-binding domain"/>
    <property type="match status" value="1"/>
</dbReference>
<keyword evidence="4" id="KW-1185">Reference proteome</keyword>
<feature type="domain" description="Oxidoreductase molybdopterin-binding" evidence="2">
    <location>
        <begin position="43"/>
        <end position="168"/>
    </location>
</feature>
<feature type="chain" id="PRO_5040961022" evidence="1">
    <location>
        <begin position="22"/>
        <end position="370"/>
    </location>
</feature>
<dbReference type="InterPro" id="IPR036374">
    <property type="entry name" value="OxRdtase_Mopterin-bd_sf"/>
</dbReference>
<dbReference type="InterPro" id="IPR000572">
    <property type="entry name" value="OxRdtase_Mopterin-bd_dom"/>
</dbReference>
<organism evidence="3 4">
    <name type="scientific">Pelotomaculum isophthalicicum JI</name>
    <dbReference type="NCBI Taxonomy" id="947010"/>
    <lineage>
        <taxon>Bacteria</taxon>
        <taxon>Bacillati</taxon>
        <taxon>Bacillota</taxon>
        <taxon>Clostridia</taxon>
        <taxon>Eubacteriales</taxon>
        <taxon>Desulfotomaculaceae</taxon>
        <taxon>Pelotomaculum</taxon>
    </lineage>
</organism>
<evidence type="ECO:0000259" key="2">
    <source>
        <dbReference type="Pfam" id="PF00174"/>
    </source>
</evidence>
<accession>A0A9X4GZQ2</accession>
<reference evidence="3" key="1">
    <citation type="submission" date="2022-02" db="EMBL/GenBank/DDBJ databases">
        <authorList>
            <person name="Leng L."/>
        </authorList>
    </citation>
    <scope>NUCLEOTIDE SEQUENCE</scope>
    <source>
        <strain evidence="3">JI</strain>
    </source>
</reference>
<protein>
    <submittedName>
        <fullName evidence="3">Molybdopterin-dependent oxidoreductase</fullName>
    </submittedName>
</protein>
<evidence type="ECO:0000313" key="3">
    <source>
        <dbReference type="EMBL" id="MDF9409020.1"/>
    </source>
</evidence>